<keyword evidence="2" id="KW-1133">Transmembrane helix</keyword>
<keyword evidence="2" id="KW-0812">Transmembrane</keyword>
<feature type="transmembrane region" description="Helical" evidence="2">
    <location>
        <begin position="54"/>
        <end position="72"/>
    </location>
</feature>
<feature type="transmembrane region" description="Helical" evidence="2">
    <location>
        <begin position="29"/>
        <end position="48"/>
    </location>
</feature>
<feature type="region of interest" description="Disordered" evidence="1">
    <location>
        <begin position="121"/>
        <end position="148"/>
    </location>
</feature>
<evidence type="ECO:0000313" key="4">
    <source>
        <dbReference type="Proteomes" id="UP000075517"/>
    </source>
</evidence>
<dbReference type="AlphaFoldDB" id="A0A150NA51"/>
<feature type="region of interest" description="Disordered" evidence="1">
    <location>
        <begin position="343"/>
        <end position="369"/>
    </location>
</feature>
<comment type="caution">
    <text evidence="3">The sequence shown here is derived from an EMBL/GenBank/DDBJ whole genome shotgun (WGS) entry which is preliminary data.</text>
</comment>
<proteinExistence type="predicted"/>
<organism evidence="3 4">
    <name type="scientific">Geobacillus stearothermophilus</name>
    <name type="common">Bacillus stearothermophilus</name>
    <dbReference type="NCBI Taxonomy" id="1422"/>
    <lineage>
        <taxon>Bacteria</taxon>
        <taxon>Bacillati</taxon>
        <taxon>Bacillota</taxon>
        <taxon>Bacilli</taxon>
        <taxon>Bacillales</taxon>
        <taxon>Anoxybacillaceae</taxon>
        <taxon>Geobacillus</taxon>
    </lineage>
</organism>
<dbReference type="Proteomes" id="UP000075517">
    <property type="component" value="Unassembled WGS sequence"/>
</dbReference>
<dbReference type="PATRIC" id="fig|1422.17.peg.333"/>
<evidence type="ECO:0000256" key="2">
    <source>
        <dbReference type="SAM" id="Phobius"/>
    </source>
</evidence>
<name>A0A150NA51_GEOSE</name>
<sequence length="484" mass="53334">MMKEALMYAGAFVVALLLIWLLPLGFSRLGGLTAVVMALLAALLAEFASSIIPLWQAGLLVLLLLAAASYLLDRRFGAALYRAGASRESSFVKEEKEERSAPESLASVPVLPKAPLPSIQFDQAPPLSEPNESSSIEQTAERSEEVNHSPADLLMEAAAETVPPWEQAEEIVGASEPLRRVSDWLDQWPGAVTPDLETAVLDEVSKESGNEGSQADEPVLNAAEIVKGESRGENEWDAWMSMDDRFSERVEGGEYEFSSTDSVKREHGGVFFEAAVAPDEDGFAGIHDIWHHKEGQRVEAESFEDDGVMFADGLEIGHDQDSGAVDWMDRLVDDAVSLRSAAEAMVSEKTADASEQQEEQKADSEENPQYEECVEAADEPFAEEPMHLVASEKAQMAAAELMLSRRRLTADAYEQCLHQCLQAPLSDRDYYVFARLLLEHYALEQNGQQLRAWVDQLERRFSNYPAIAAELALWREIAATLANG</sequence>
<gene>
    <name evidence="3" type="ORF">B4114_2102</name>
</gene>
<reference evidence="3 4" key="1">
    <citation type="submission" date="2016-01" db="EMBL/GenBank/DDBJ databases">
        <title>Draft Genome Sequences of Seven Thermophilic Sporeformers Isolated from Foods.</title>
        <authorList>
            <person name="Berendsen E.M."/>
            <person name="Wells-Bennik M.H."/>
            <person name="Krawcyk A.O."/>
            <person name="De Jong A."/>
            <person name="Holsappel S."/>
            <person name="Eijlander R.T."/>
            <person name="Kuipers O.P."/>
        </authorList>
    </citation>
    <scope>NUCLEOTIDE SEQUENCE [LARGE SCALE GENOMIC DNA]</scope>
    <source>
        <strain evidence="3 4">B4114</strain>
    </source>
</reference>
<evidence type="ECO:0000313" key="3">
    <source>
        <dbReference type="EMBL" id="KYD33556.1"/>
    </source>
</evidence>
<keyword evidence="2" id="KW-0472">Membrane</keyword>
<feature type="transmembrane region" description="Helical" evidence="2">
    <location>
        <begin position="6"/>
        <end position="22"/>
    </location>
</feature>
<evidence type="ECO:0000256" key="1">
    <source>
        <dbReference type="SAM" id="MobiDB-lite"/>
    </source>
</evidence>
<protein>
    <submittedName>
        <fullName evidence="3">Uncharacterized protein</fullName>
    </submittedName>
</protein>
<accession>A0A150NA51</accession>
<dbReference type="EMBL" id="LQYY01000090">
    <property type="protein sequence ID" value="KYD33556.1"/>
    <property type="molecule type" value="Genomic_DNA"/>
</dbReference>